<accession>A0A0J7Y7Z9</accession>
<proteinExistence type="predicted"/>
<name>A0A0J7Y7Z9_9SPHN</name>
<dbReference type="EMBL" id="JACU01000002">
    <property type="protein sequence ID" value="KMS59951.1"/>
    <property type="molecule type" value="Genomic_DNA"/>
</dbReference>
<protein>
    <submittedName>
        <fullName evidence="1">Uncharacterized protein</fullName>
    </submittedName>
</protein>
<gene>
    <name evidence="1" type="ORF">V474_07475</name>
</gene>
<evidence type="ECO:0000313" key="2">
    <source>
        <dbReference type="Proteomes" id="UP000052268"/>
    </source>
</evidence>
<sequence>MLMTADASGIAIKAAATDPLPHLFDGETDRTPKGLMMPVYLEKLAP</sequence>
<dbReference type="Proteomes" id="UP000052268">
    <property type="component" value="Unassembled WGS sequence"/>
</dbReference>
<comment type="caution">
    <text evidence="1">The sequence shown here is derived from an EMBL/GenBank/DDBJ whole genome shotgun (WGS) entry which is preliminary data.</text>
</comment>
<keyword evidence="2" id="KW-1185">Reference proteome</keyword>
<organism evidence="1 2">
    <name type="scientific">Novosphingobium barchaimii LL02</name>
    <dbReference type="NCBI Taxonomy" id="1114963"/>
    <lineage>
        <taxon>Bacteria</taxon>
        <taxon>Pseudomonadati</taxon>
        <taxon>Pseudomonadota</taxon>
        <taxon>Alphaproteobacteria</taxon>
        <taxon>Sphingomonadales</taxon>
        <taxon>Sphingomonadaceae</taxon>
        <taxon>Novosphingobium</taxon>
    </lineage>
</organism>
<reference evidence="1 2" key="1">
    <citation type="journal article" date="2015" name="G3 (Bethesda)">
        <title>Insights into Ongoing Evolution of the Hexachlorocyclohexane Catabolic Pathway from Comparative Genomics of Ten Sphingomonadaceae Strains.</title>
        <authorList>
            <person name="Pearce S.L."/>
            <person name="Oakeshott J.G."/>
            <person name="Pandey G."/>
        </authorList>
    </citation>
    <scope>NUCLEOTIDE SEQUENCE [LARGE SCALE GENOMIC DNA]</scope>
    <source>
        <strain evidence="1 2">LL02</strain>
    </source>
</reference>
<evidence type="ECO:0000313" key="1">
    <source>
        <dbReference type="EMBL" id="KMS59951.1"/>
    </source>
</evidence>
<dbReference type="AlphaFoldDB" id="A0A0J7Y7Z9"/>